<keyword evidence="4" id="KW-0813">Transport</keyword>
<keyword evidence="7" id="KW-0653">Protein transport</keyword>
<protein>
    <recommendedName>
        <fullName evidence="3">Mitochondrial import inner membrane translocase subunit TIM54</fullName>
    </recommendedName>
</protein>
<dbReference type="KEGG" id="cdep:91085348"/>
<dbReference type="RefSeq" id="XP_066066676.1">
    <property type="nucleotide sequence ID" value="XM_066210579.1"/>
</dbReference>
<keyword evidence="10" id="KW-0496">Mitochondrion</keyword>
<gene>
    <name evidence="12" type="ORF">L203_101134</name>
</gene>
<reference evidence="12" key="1">
    <citation type="submission" date="2016-06" db="EMBL/GenBank/DDBJ databases">
        <authorList>
            <person name="Cuomo C."/>
            <person name="Litvintseva A."/>
            <person name="Heitman J."/>
            <person name="Chen Y."/>
            <person name="Sun S."/>
            <person name="Springer D."/>
            <person name="Dromer F."/>
            <person name="Young S."/>
            <person name="Zeng Q."/>
            <person name="Chapman S."/>
            <person name="Gujja S."/>
            <person name="Saif S."/>
            <person name="Birren B."/>
        </authorList>
    </citation>
    <scope>NUCLEOTIDE SEQUENCE</scope>
    <source>
        <strain evidence="12">CBS 7841</strain>
    </source>
</reference>
<evidence type="ECO:0000256" key="6">
    <source>
        <dbReference type="ARBA" id="ARBA00022792"/>
    </source>
</evidence>
<dbReference type="OrthoDB" id="5598305at2759"/>
<evidence type="ECO:0000256" key="4">
    <source>
        <dbReference type="ARBA" id="ARBA00022448"/>
    </source>
</evidence>
<organism evidence="12 13">
    <name type="scientific">Cryptococcus depauperatus CBS 7841</name>
    <dbReference type="NCBI Taxonomy" id="1295531"/>
    <lineage>
        <taxon>Eukaryota</taxon>
        <taxon>Fungi</taxon>
        <taxon>Dikarya</taxon>
        <taxon>Basidiomycota</taxon>
        <taxon>Agaricomycotina</taxon>
        <taxon>Tremellomycetes</taxon>
        <taxon>Tremellales</taxon>
        <taxon>Cryptococcaceae</taxon>
        <taxon>Cryptococcus</taxon>
    </lineage>
</organism>
<keyword evidence="11" id="KW-0472">Membrane</keyword>
<name>A0A1E3IMQ7_9TREE</name>
<accession>A0A1E3IMQ7</accession>
<dbReference type="GeneID" id="91085348"/>
<keyword evidence="13" id="KW-1185">Reference proteome</keyword>
<evidence type="ECO:0000313" key="12">
    <source>
        <dbReference type="EMBL" id="WVN85976.1"/>
    </source>
</evidence>
<evidence type="ECO:0000256" key="8">
    <source>
        <dbReference type="ARBA" id="ARBA00022989"/>
    </source>
</evidence>
<dbReference type="AlphaFoldDB" id="A0A1E3IMQ7"/>
<keyword evidence="6" id="KW-0999">Mitochondrion inner membrane</keyword>
<keyword evidence="5" id="KW-0812">Transmembrane</keyword>
<evidence type="ECO:0000313" key="13">
    <source>
        <dbReference type="Proteomes" id="UP000094043"/>
    </source>
</evidence>
<evidence type="ECO:0000256" key="9">
    <source>
        <dbReference type="ARBA" id="ARBA00023010"/>
    </source>
</evidence>
<keyword evidence="9" id="KW-0811">Translocation</keyword>
<reference evidence="12" key="3">
    <citation type="submission" date="2024-01" db="EMBL/GenBank/DDBJ databases">
        <authorList>
            <person name="Coelho M.A."/>
            <person name="David-Palma M."/>
            <person name="Shea T."/>
            <person name="Sun S."/>
            <person name="Cuomo C.A."/>
            <person name="Heitman J."/>
        </authorList>
    </citation>
    <scope>NUCLEOTIDE SEQUENCE</scope>
    <source>
        <strain evidence="12">CBS 7841</strain>
    </source>
</reference>
<comment type="subcellular location">
    <subcellularLocation>
        <location evidence="1">Mitochondrion inner membrane</location>
        <topology evidence="1">Single-pass membrane protein</topology>
    </subcellularLocation>
</comment>
<comment type="similarity">
    <text evidence="2">Belongs to the TIM54 family.</text>
</comment>
<dbReference type="EMBL" id="CP143784">
    <property type="protein sequence ID" value="WVN85976.1"/>
    <property type="molecule type" value="Genomic_DNA"/>
</dbReference>
<evidence type="ECO:0000256" key="1">
    <source>
        <dbReference type="ARBA" id="ARBA00004434"/>
    </source>
</evidence>
<dbReference type="GO" id="GO:0015031">
    <property type="term" value="P:protein transport"/>
    <property type="evidence" value="ECO:0007669"/>
    <property type="project" value="UniProtKB-KW"/>
</dbReference>
<evidence type="ECO:0000256" key="2">
    <source>
        <dbReference type="ARBA" id="ARBA00006355"/>
    </source>
</evidence>
<dbReference type="VEuPathDB" id="FungiDB:L203_02397"/>
<dbReference type="Pfam" id="PF11711">
    <property type="entry name" value="Tim54"/>
    <property type="match status" value="1"/>
</dbReference>
<evidence type="ECO:0000256" key="3">
    <source>
        <dbReference type="ARBA" id="ARBA00020796"/>
    </source>
</evidence>
<dbReference type="Proteomes" id="UP000094043">
    <property type="component" value="Chromosome 1"/>
</dbReference>
<evidence type="ECO:0000256" key="5">
    <source>
        <dbReference type="ARBA" id="ARBA00022692"/>
    </source>
</evidence>
<keyword evidence="8" id="KW-1133">Transmembrane helix</keyword>
<evidence type="ECO:0000256" key="7">
    <source>
        <dbReference type="ARBA" id="ARBA00022927"/>
    </source>
</evidence>
<dbReference type="GO" id="GO:0005743">
    <property type="term" value="C:mitochondrial inner membrane"/>
    <property type="evidence" value="ECO:0007669"/>
    <property type="project" value="UniProtKB-SubCell"/>
</dbReference>
<evidence type="ECO:0000256" key="11">
    <source>
        <dbReference type="ARBA" id="ARBA00023136"/>
    </source>
</evidence>
<dbReference type="InterPro" id="IPR021056">
    <property type="entry name" value="Mt_import_IM_translocase_Tim54"/>
</dbReference>
<reference evidence="12" key="2">
    <citation type="journal article" date="2022" name="Elife">
        <title>Obligate sexual reproduction of a homothallic fungus closely related to the Cryptococcus pathogenic species complex.</title>
        <authorList>
            <person name="Passer A.R."/>
            <person name="Clancey S.A."/>
            <person name="Shea T."/>
            <person name="David-Palma M."/>
            <person name="Averette A.F."/>
            <person name="Boekhout T."/>
            <person name="Porcel B.M."/>
            <person name="Nowrousian M."/>
            <person name="Cuomo C.A."/>
            <person name="Sun S."/>
            <person name="Heitman J."/>
            <person name="Coelho M.A."/>
        </authorList>
    </citation>
    <scope>NUCLEOTIDE SEQUENCE</scope>
    <source>
        <strain evidence="12">CBS 7841</strain>
    </source>
</reference>
<proteinExistence type="inferred from homology"/>
<sequence>MKTPPKSALSNEAALKAAPAELTGFRSALAHTGIPHNVLTYKPKLPSRNWLVFWSITFSLSYAYYYDIKECKRIKQQTIARVEKYSREPTPGGSLGEVRKVTVWGGRWGGDEDADRAPRYFRKYVKPYLVAAGIDYNIPPVPLHGSITRQIHASVLAQRRQALGLAPAPIPLSLPGVLDPAEQKKRELEGGVVLVGRASLKEYLEGLRRGWENGVGEWEWEKEVEARLAKDGIFDEPKNVELDHSTTMPVKVVSQSGSTDMSASTPKTSLAFLSRPSSPSVNPAIEQIPAQLHIPPNHLPPIPPILLLPFINHMGFKQVPNMIYDFFTERYKVRQGAEAALSLIEGTTVPLTGQKVDSWDRTAEAWYNKTAKELPTRIQKAREDYYTALEPRIANARAYEAGEREMTEEEKKAGKVEHVKDLKEERQKKELRWIGNEEGWDIVKPETEPTWRTSWEGWIKVYSLPEGVKDTGL</sequence>
<evidence type="ECO:0000256" key="10">
    <source>
        <dbReference type="ARBA" id="ARBA00023128"/>
    </source>
</evidence>